<gene>
    <name evidence="2" type="ORF">INT46_004237</name>
</gene>
<feature type="domain" description="Arb2" evidence="1">
    <location>
        <begin position="15"/>
        <end position="273"/>
    </location>
</feature>
<dbReference type="OrthoDB" id="421951at2759"/>
<proteinExistence type="predicted"/>
<dbReference type="InterPro" id="IPR048263">
    <property type="entry name" value="Arb2"/>
</dbReference>
<name>A0A8H7REU9_9FUNG</name>
<dbReference type="EMBL" id="JAEPRC010000091">
    <property type="protein sequence ID" value="KAG2209672.1"/>
    <property type="molecule type" value="Genomic_DNA"/>
</dbReference>
<evidence type="ECO:0000313" key="2">
    <source>
        <dbReference type="EMBL" id="KAG2209672.1"/>
    </source>
</evidence>
<comment type="caution">
    <text evidence="2">The sequence shown here is derived from an EMBL/GenBank/DDBJ whole genome shotgun (WGS) entry which is preliminary data.</text>
</comment>
<reference evidence="2" key="1">
    <citation type="submission" date="2020-12" db="EMBL/GenBank/DDBJ databases">
        <title>Metabolic potential, ecology and presence of endohyphal bacteria is reflected in genomic diversity of Mucoromycotina.</title>
        <authorList>
            <person name="Muszewska A."/>
            <person name="Okrasinska A."/>
            <person name="Steczkiewicz K."/>
            <person name="Drgas O."/>
            <person name="Orlowska M."/>
            <person name="Perlinska-Lenart U."/>
            <person name="Aleksandrzak-Piekarczyk T."/>
            <person name="Szatraj K."/>
            <person name="Zielenkiewicz U."/>
            <person name="Pilsyk S."/>
            <person name="Malc E."/>
            <person name="Mieczkowski P."/>
            <person name="Kruszewska J.S."/>
            <person name="Biernat P."/>
            <person name="Pawlowska J."/>
        </authorList>
    </citation>
    <scope>NUCLEOTIDE SEQUENCE</scope>
    <source>
        <strain evidence="2">CBS 226.32</strain>
    </source>
</reference>
<sequence length="352" mass="40535">MYRRRKVEIEEKPEIPENLKDFGYVLKENGEVRSITQDLPYEFDYLPKDRPYNEERYHKFIEIIGDEVEDRLQKAPFNFQKVIVPIGADPAKDVHSYIYMTPNAMTTTDKLMVLIPGNNTRIGQWSRRVMCDSNIQSGSMMEISEMVLEKGYEVIILNSNANFWYNGRAQLVAQTRTGVAVTVPGSETPEEHCQYVFHNFIRNTKAEKVAVIANSWGGYSFALTLNTEFDFIKQHVKVVAMTDSVHIRDMIKGEKQRTFMFDNCYNWSASTDKKGTLVPDVRFGCTNISSGEEIADYTLPTMLKDIMNFIFVKMGDIEVNSDQEESDDDELKELTEEDLRELSRIDILSSNA</sequence>
<evidence type="ECO:0000259" key="1">
    <source>
        <dbReference type="Pfam" id="PF22749"/>
    </source>
</evidence>
<evidence type="ECO:0000313" key="3">
    <source>
        <dbReference type="Proteomes" id="UP000650833"/>
    </source>
</evidence>
<dbReference type="Proteomes" id="UP000650833">
    <property type="component" value="Unassembled WGS sequence"/>
</dbReference>
<dbReference type="Pfam" id="PF22749">
    <property type="entry name" value="Arb2"/>
    <property type="match status" value="1"/>
</dbReference>
<keyword evidence="3" id="KW-1185">Reference proteome</keyword>
<dbReference type="GO" id="GO:0031048">
    <property type="term" value="P:regulatory ncRNA-mediated heterochromatin formation"/>
    <property type="evidence" value="ECO:0007669"/>
    <property type="project" value="TreeGrafter"/>
</dbReference>
<protein>
    <recommendedName>
        <fullName evidence="1">Arb2 domain-containing protein</fullName>
    </recommendedName>
</protein>
<organism evidence="2 3">
    <name type="scientific">Mucor plumbeus</name>
    <dbReference type="NCBI Taxonomy" id="97098"/>
    <lineage>
        <taxon>Eukaryota</taxon>
        <taxon>Fungi</taxon>
        <taxon>Fungi incertae sedis</taxon>
        <taxon>Mucoromycota</taxon>
        <taxon>Mucoromycotina</taxon>
        <taxon>Mucoromycetes</taxon>
        <taxon>Mucorales</taxon>
        <taxon>Mucorineae</taxon>
        <taxon>Mucoraceae</taxon>
        <taxon>Mucor</taxon>
    </lineage>
</organism>
<dbReference type="GO" id="GO:0035197">
    <property type="term" value="F:siRNA binding"/>
    <property type="evidence" value="ECO:0007669"/>
    <property type="project" value="TreeGrafter"/>
</dbReference>
<accession>A0A8H7REU9</accession>
<dbReference type="InterPro" id="IPR053858">
    <property type="entry name" value="Arb2_dom"/>
</dbReference>
<dbReference type="PANTHER" id="PTHR21357">
    <property type="entry name" value="FAM172 FAMILY PROTEIN HOMOLOG CG10038"/>
    <property type="match status" value="1"/>
</dbReference>
<dbReference type="PANTHER" id="PTHR21357:SF4">
    <property type="entry name" value="FAM172 FAMILY PROTEIN HOMOLOG CG10038"/>
    <property type="match status" value="1"/>
</dbReference>
<dbReference type="AlphaFoldDB" id="A0A8H7REU9"/>
<dbReference type="GO" id="GO:0005634">
    <property type="term" value="C:nucleus"/>
    <property type="evidence" value="ECO:0007669"/>
    <property type="project" value="TreeGrafter"/>
</dbReference>